<dbReference type="InterPro" id="IPR007111">
    <property type="entry name" value="NACHT_NTPase"/>
</dbReference>
<reference evidence="3 4" key="1">
    <citation type="submission" date="2018-06" db="EMBL/GenBank/DDBJ databases">
        <title>Comparative genomics of Brasilonema spp. strains.</title>
        <authorList>
            <person name="Alvarenga D.O."/>
            <person name="Fiore M.F."/>
            <person name="Varani A.M."/>
        </authorList>
    </citation>
    <scope>NUCLEOTIDE SEQUENCE [LARGE SCALE GENOMIC DNA]</scope>
    <source>
        <strain evidence="3 4">SPC951</strain>
    </source>
</reference>
<keyword evidence="1" id="KW-0812">Transmembrane</keyword>
<dbReference type="PANTHER" id="PTHR46312:SF2">
    <property type="entry name" value="NUCLEOTIDE-BINDING OLIGOMERIZATION DOMAIN-CONTAINING PROTEIN 2-LIKE"/>
    <property type="match status" value="1"/>
</dbReference>
<dbReference type="SUPFAM" id="SSF52540">
    <property type="entry name" value="P-loop containing nucleoside triphosphate hydrolases"/>
    <property type="match status" value="1"/>
</dbReference>
<evidence type="ECO:0000313" key="4">
    <source>
        <dbReference type="Proteomes" id="UP000718564"/>
    </source>
</evidence>
<accession>A0ABX1P8B1</accession>
<dbReference type="InterPro" id="IPR003593">
    <property type="entry name" value="AAA+_ATPase"/>
</dbReference>
<dbReference type="Pfam" id="PF05729">
    <property type="entry name" value="NACHT"/>
    <property type="match status" value="1"/>
</dbReference>
<feature type="transmembrane region" description="Helical" evidence="1">
    <location>
        <begin position="434"/>
        <end position="458"/>
    </location>
</feature>
<evidence type="ECO:0000259" key="2">
    <source>
        <dbReference type="PROSITE" id="PS50837"/>
    </source>
</evidence>
<feature type="transmembrane region" description="Helical" evidence="1">
    <location>
        <begin position="398"/>
        <end position="422"/>
    </location>
</feature>
<organism evidence="3 4">
    <name type="scientific">Brasilonema bromeliae SPC951</name>
    <dbReference type="NCBI Taxonomy" id="385972"/>
    <lineage>
        <taxon>Bacteria</taxon>
        <taxon>Bacillati</taxon>
        <taxon>Cyanobacteriota</taxon>
        <taxon>Cyanophyceae</taxon>
        <taxon>Nostocales</taxon>
        <taxon>Scytonemataceae</taxon>
        <taxon>Brasilonema</taxon>
        <taxon>Bromeliae group (in: Brasilonema)</taxon>
    </lineage>
</organism>
<dbReference type="PROSITE" id="PS50837">
    <property type="entry name" value="NACHT"/>
    <property type="match status" value="1"/>
</dbReference>
<dbReference type="SMART" id="SM00382">
    <property type="entry name" value="AAA"/>
    <property type="match status" value="1"/>
</dbReference>
<comment type="caution">
    <text evidence="3">The sequence shown here is derived from an EMBL/GenBank/DDBJ whole genome shotgun (WGS) entry which is preliminary data.</text>
</comment>
<dbReference type="PANTHER" id="PTHR46312">
    <property type="entry name" value="NACHT DOMAIN-CONTAINING PROTEIN"/>
    <property type="match status" value="1"/>
</dbReference>
<keyword evidence="4" id="KW-1185">Reference proteome</keyword>
<dbReference type="Gene3D" id="3.40.50.300">
    <property type="entry name" value="P-loop containing nucleotide triphosphate hydrolases"/>
    <property type="match status" value="1"/>
</dbReference>
<dbReference type="Proteomes" id="UP000718564">
    <property type="component" value="Unassembled WGS sequence"/>
</dbReference>
<keyword evidence="1" id="KW-1133">Transmembrane helix</keyword>
<feature type="domain" description="NACHT" evidence="2">
    <location>
        <begin position="114"/>
        <end position="233"/>
    </location>
</feature>
<name>A0ABX1P8B1_9CYAN</name>
<dbReference type="EMBL" id="QMEB01000107">
    <property type="protein sequence ID" value="NMG20653.1"/>
    <property type="molecule type" value="Genomic_DNA"/>
</dbReference>
<evidence type="ECO:0000313" key="3">
    <source>
        <dbReference type="EMBL" id="NMG20653.1"/>
    </source>
</evidence>
<sequence>MSRNEFAKKLINKLFRNKLEESLCRLCEILEEDFPQGDYSDDLRSIQKKLNRDPDRETLLNRVQKTKVQPFLEPKGLISNPEELNNKVIPLGLEERPTGTKVFDIFDNEMDDKRTLLILGEPGSGKTTILADLTNELIERAREDKNHPIPIILNLSSWKEKQTIDEWIVEQLKDFYQVPKEKGWNFVQQKQLLLLIDGFDELKSVSQKSCVRELNKFITTYDSTRIVVCSRTDEDNENEEREELLQELTSQIVVRLKPLDLEKAVQYLNDNSVPDWLKELVNTNNQLQILIKLPLFLYLIIEVYKSDKNSQQKTDFLQEDSEDEIWNKIFYKYIEKQLEKWKSNPNYSEKVNKEEVNRYLKWLAKQMHKENQTDFLIEKMQPKWLSQPSNQVTFQETIYHIGVSLIVGLLCGLASGLFSEILNYNSNPQDQIPWIHYIFFGLISGLLSGFISGLIFLLPEDLEYNPISKLKSALRKSTRRRSALIGYPLRLLSKLTYWLRANRNSKLTSRFRFVMIGLISGLIRWEVNLRLEEGKTQPLDAIIFGLISGFIVGEMKTLWL</sequence>
<dbReference type="InterPro" id="IPR027417">
    <property type="entry name" value="P-loop_NTPase"/>
</dbReference>
<protein>
    <recommendedName>
        <fullName evidence="2">NACHT domain-containing protein</fullName>
    </recommendedName>
</protein>
<proteinExistence type="predicted"/>
<evidence type="ECO:0000256" key="1">
    <source>
        <dbReference type="SAM" id="Phobius"/>
    </source>
</evidence>
<gene>
    <name evidence="3" type="ORF">DP116_14775</name>
</gene>
<keyword evidence="1" id="KW-0472">Membrane</keyword>